<comment type="caution">
    <text evidence="3">The sequence shown here is derived from an EMBL/GenBank/DDBJ whole genome shotgun (WGS) entry which is preliminary data.</text>
</comment>
<evidence type="ECO:0000313" key="4">
    <source>
        <dbReference type="Proteomes" id="UP001415857"/>
    </source>
</evidence>
<keyword evidence="2" id="KW-0472">Membrane</keyword>
<dbReference type="PANTHER" id="PTHR34115">
    <property type="entry name" value="PROTEIN, PUTATIVE-RELATED"/>
    <property type="match status" value="1"/>
</dbReference>
<organism evidence="3 4">
    <name type="scientific">Liquidambar formosana</name>
    <name type="common">Formosan gum</name>
    <dbReference type="NCBI Taxonomy" id="63359"/>
    <lineage>
        <taxon>Eukaryota</taxon>
        <taxon>Viridiplantae</taxon>
        <taxon>Streptophyta</taxon>
        <taxon>Embryophyta</taxon>
        <taxon>Tracheophyta</taxon>
        <taxon>Spermatophyta</taxon>
        <taxon>Magnoliopsida</taxon>
        <taxon>eudicotyledons</taxon>
        <taxon>Gunneridae</taxon>
        <taxon>Pentapetalae</taxon>
        <taxon>Saxifragales</taxon>
        <taxon>Altingiaceae</taxon>
        <taxon>Liquidambar</taxon>
    </lineage>
</organism>
<evidence type="ECO:0000256" key="2">
    <source>
        <dbReference type="SAM" id="Phobius"/>
    </source>
</evidence>
<feature type="transmembrane region" description="Helical" evidence="2">
    <location>
        <begin position="130"/>
        <end position="148"/>
    </location>
</feature>
<gene>
    <name evidence="3" type="ORF">L1049_018837</name>
</gene>
<dbReference type="InterPro" id="IPR053258">
    <property type="entry name" value="Ca-permeable_cation_channel"/>
</dbReference>
<keyword evidence="2" id="KW-1133">Transmembrane helix</keyword>
<dbReference type="AlphaFoldDB" id="A0AAP0RAP7"/>
<keyword evidence="4" id="KW-1185">Reference proteome</keyword>
<sequence>MSETGAGSPFDVDGTPQIFPSDRSPSHERGICKFFFSKPYLIAFSFLITFLIGVLQVTNKNNDASSFATHPANMRVFIIATVIYSFAFATTLSLPPDTSSSLLAGFVAFFSGALSAISVIWMFLPLWLGWLISVMWFLLLVMVGCDLYRYSFQILYQKCKEKLLDTLNRFMEHNLTEQQHVPV</sequence>
<feature type="transmembrane region" description="Helical" evidence="2">
    <location>
        <begin position="39"/>
        <end position="57"/>
    </location>
</feature>
<evidence type="ECO:0000313" key="3">
    <source>
        <dbReference type="EMBL" id="KAK9274023.1"/>
    </source>
</evidence>
<dbReference type="PANTHER" id="PTHR34115:SF6">
    <property type="entry name" value="PROTEIN, PUTATIVE-RELATED"/>
    <property type="match status" value="1"/>
</dbReference>
<reference evidence="3 4" key="1">
    <citation type="journal article" date="2024" name="Plant J.">
        <title>Genome sequences and population genomics reveal climatic adaptation and genomic divergence between two closely related sweetgum species.</title>
        <authorList>
            <person name="Xu W.Q."/>
            <person name="Ren C.Q."/>
            <person name="Zhang X.Y."/>
            <person name="Comes H.P."/>
            <person name="Liu X.H."/>
            <person name="Li Y.G."/>
            <person name="Kettle C.J."/>
            <person name="Jalonen R."/>
            <person name="Gaisberger H."/>
            <person name="Ma Y.Z."/>
            <person name="Qiu Y.X."/>
        </authorList>
    </citation>
    <scope>NUCLEOTIDE SEQUENCE [LARGE SCALE GENOMIC DNA]</scope>
    <source>
        <strain evidence="3">Hangzhou</strain>
    </source>
</reference>
<feature type="region of interest" description="Disordered" evidence="1">
    <location>
        <begin position="1"/>
        <end position="25"/>
    </location>
</feature>
<dbReference type="Proteomes" id="UP001415857">
    <property type="component" value="Unassembled WGS sequence"/>
</dbReference>
<name>A0AAP0RAP7_LIQFO</name>
<proteinExistence type="predicted"/>
<feature type="transmembrane region" description="Helical" evidence="2">
    <location>
        <begin position="77"/>
        <end position="95"/>
    </location>
</feature>
<dbReference type="EMBL" id="JBBPBK010000012">
    <property type="protein sequence ID" value="KAK9274023.1"/>
    <property type="molecule type" value="Genomic_DNA"/>
</dbReference>
<keyword evidence="2" id="KW-0812">Transmembrane</keyword>
<feature type="transmembrane region" description="Helical" evidence="2">
    <location>
        <begin position="102"/>
        <end position="124"/>
    </location>
</feature>
<evidence type="ECO:0000256" key="1">
    <source>
        <dbReference type="SAM" id="MobiDB-lite"/>
    </source>
</evidence>
<accession>A0AAP0RAP7</accession>
<protein>
    <submittedName>
        <fullName evidence="3">Uncharacterized protein</fullName>
    </submittedName>
</protein>